<dbReference type="Pfam" id="PF25403">
    <property type="entry name" value="zf-C2H2_ZFAND2"/>
    <property type="match status" value="1"/>
</dbReference>
<reference evidence="8" key="1">
    <citation type="submission" date="2009-06" db="EMBL/GenBank/DDBJ databases">
        <title>Lepeophtheirus salmonis ESTs and full-length cDNAs.</title>
        <authorList>
            <person name="Yasuike M."/>
            <person name="von Schalburg K."/>
            <person name="Cooper G."/>
            <person name="Leong J."/>
            <person name="Jones S.R.M."/>
            <person name="Koop B.F."/>
        </authorList>
    </citation>
    <scope>NUCLEOTIDE SEQUENCE</scope>
    <source>
        <strain evidence="8">Pacific form</strain>
        <tissue evidence="8">Whole</tissue>
    </source>
</reference>
<gene>
    <name evidence="8" type="primary">ZFN2B</name>
</gene>
<keyword evidence="4" id="KW-0862">Zinc</keyword>
<dbReference type="InterPro" id="IPR057357">
    <property type="entry name" value="Znf-C2H2_ZFAND2A/B"/>
</dbReference>
<feature type="region of interest" description="Disordered" evidence="6">
    <location>
        <begin position="131"/>
        <end position="187"/>
    </location>
</feature>
<accession>C1BUH0</accession>
<evidence type="ECO:0000256" key="5">
    <source>
        <dbReference type="PROSITE-ProRule" id="PRU00449"/>
    </source>
</evidence>
<evidence type="ECO:0000256" key="1">
    <source>
        <dbReference type="ARBA" id="ARBA00022723"/>
    </source>
</evidence>
<keyword evidence="1" id="KW-0479">Metal-binding</keyword>
<keyword evidence="2" id="KW-0677">Repeat</keyword>
<evidence type="ECO:0000256" key="6">
    <source>
        <dbReference type="SAM" id="MobiDB-lite"/>
    </source>
</evidence>
<dbReference type="InterPro" id="IPR000058">
    <property type="entry name" value="Znf_AN1"/>
</dbReference>
<organism evidence="8">
    <name type="scientific">Lepeophtheirus salmonis</name>
    <name type="common">Salmon louse</name>
    <name type="synonym">Caligus salmonis</name>
    <dbReference type="NCBI Taxonomy" id="72036"/>
    <lineage>
        <taxon>Eukaryota</taxon>
        <taxon>Metazoa</taxon>
        <taxon>Ecdysozoa</taxon>
        <taxon>Arthropoda</taxon>
        <taxon>Crustacea</taxon>
        <taxon>Multicrustacea</taxon>
        <taxon>Hexanauplia</taxon>
        <taxon>Copepoda</taxon>
        <taxon>Siphonostomatoida</taxon>
        <taxon>Caligidae</taxon>
        <taxon>Lepeophtheirus</taxon>
    </lineage>
</organism>
<evidence type="ECO:0000256" key="2">
    <source>
        <dbReference type="ARBA" id="ARBA00022737"/>
    </source>
</evidence>
<dbReference type="OrthoDB" id="431929at2759"/>
<dbReference type="PANTHER" id="PTHR14677:SF20">
    <property type="entry name" value="ZINC FINGER AN1-TYPE CONTAINING 2A-RELATED"/>
    <property type="match status" value="1"/>
</dbReference>
<dbReference type="PANTHER" id="PTHR14677">
    <property type="entry name" value="ARSENITE INDUCUBLE RNA ASSOCIATED PROTEIN AIP-1-RELATED"/>
    <property type="match status" value="1"/>
</dbReference>
<proteinExistence type="evidence at transcript level"/>
<dbReference type="Gene3D" id="4.10.1110.10">
    <property type="entry name" value="AN1-like Zinc finger"/>
    <property type="match status" value="2"/>
</dbReference>
<dbReference type="PROSITE" id="PS51039">
    <property type="entry name" value="ZF_AN1"/>
    <property type="match status" value="2"/>
</dbReference>
<feature type="compositionally biased region" description="Polar residues" evidence="6">
    <location>
        <begin position="133"/>
        <end position="153"/>
    </location>
</feature>
<protein>
    <submittedName>
        <fullName evidence="8">AN1-type zinc finger protein 2B</fullName>
    </submittedName>
</protein>
<evidence type="ECO:0000259" key="7">
    <source>
        <dbReference type="PROSITE" id="PS51039"/>
    </source>
</evidence>
<feature type="domain" description="AN1-type" evidence="7">
    <location>
        <begin position="4"/>
        <end position="52"/>
    </location>
</feature>
<dbReference type="AlphaFoldDB" id="C1BUH0"/>
<dbReference type="GO" id="GO:0005737">
    <property type="term" value="C:cytoplasm"/>
    <property type="evidence" value="ECO:0007669"/>
    <property type="project" value="TreeGrafter"/>
</dbReference>
<dbReference type="InterPro" id="IPR035896">
    <property type="entry name" value="AN1-like_Znf"/>
</dbReference>
<feature type="domain" description="AN1-type" evidence="7">
    <location>
        <begin position="91"/>
        <end position="139"/>
    </location>
</feature>
<dbReference type="SMART" id="SM00154">
    <property type="entry name" value="ZnF_AN1"/>
    <property type="match status" value="2"/>
</dbReference>
<dbReference type="EMBL" id="BT078249">
    <property type="protein sequence ID" value="ACO12673.1"/>
    <property type="molecule type" value="mRNA"/>
</dbReference>
<dbReference type="Pfam" id="PF01428">
    <property type="entry name" value="zf-AN1"/>
    <property type="match status" value="2"/>
</dbReference>
<evidence type="ECO:0000256" key="4">
    <source>
        <dbReference type="ARBA" id="ARBA00022833"/>
    </source>
</evidence>
<evidence type="ECO:0000313" key="8">
    <source>
        <dbReference type="EMBL" id="ACO12673.1"/>
    </source>
</evidence>
<evidence type="ECO:0000256" key="3">
    <source>
        <dbReference type="ARBA" id="ARBA00022771"/>
    </source>
</evidence>
<sequence length="187" mass="20539">MEFSELGAHCGEKSCRQLDFLPMKCDACSKLFCSDHLFYESHTCPQLYTKDVQVPVCPLCNNPVPTPRGSSPDSQVLAHMESDSCGAKKKKTHPGACSVRKCKNKEPIPFRCESCRQTVCLTHRHPQDHICGSANSTTNSGSKAPRSQTQAQIEQDHLLALALSREDNAPRQTTSSTTSNQKSCLVS</sequence>
<dbReference type="GO" id="GO:0008270">
    <property type="term" value="F:zinc ion binding"/>
    <property type="evidence" value="ECO:0007669"/>
    <property type="project" value="UniProtKB-KW"/>
</dbReference>
<dbReference type="FunFam" id="4.10.1110.10:FF:000003">
    <property type="entry name" value="AN1-type zinc finger protein 2B isoform X1"/>
    <property type="match status" value="1"/>
</dbReference>
<keyword evidence="3 5" id="KW-0863">Zinc-finger</keyword>
<dbReference type="SUPFAM" id="SSF118310">
    <property type="entry name" value="AN1-like Zinc finger"/>
    <property type="match status" value="2"/>
</dbReference>
<name>C1BUH0_LEPSM</name>